<evidence type="ECO:0000256" key="3">
    <source>
        <dbReference type="ARBA" id="ARBA00023163"/>
    </source>
</evidence>
<evidence type="ECO:0000313" key="5">
    <source>
        <dbReference type="EMBL" id="PSL31509.1"/>
    </source>
</evidence>
<dbReference type="PANTHER" id="PTHR30146:SF109">
    <property type="entry name" value="HTH-TYPE TRANSCRIPTIONAL REGULATOR GALS"/>
    <property type="match status" value="1"/>
</dbReference>
<dbReference type="Proteomes" id="UP000241964">
    <property type="component" value="Unassembled WGS sequence"/>
</dbReference>
<name>A0A2P8GC01_9BACT</name>
<dbReference type="PROSITE" id="PS50932">
    <property type="entry name" value="HTH_LACI_2"/>
    <property type="match status" value="1"/>
</dbReference>
<accession>A0A2P8GC01</accession>
<reference evidence="5 6" key="1">
    <citation type="submission" date="2018-03" db="EMBL/GenBank/DDBJ databases">
        <title>Genomic Encyclopedia of Archaeal and Bacterial Type Strains, Phase II (KMG-II): from individual species to whole genera.</title>
        <authorList>
            <person name="Goeker M."/>
        </authorList>
    </citation>
    <scope>NUCLEOTIDE SEQUENCE [LARGE SCALE GENOMIC DNA]</scope>
    <source>
        <strain evidence="5 6">DSM 29057</strain>
    </source>
</reference>
<dbReference type="GO" id="GO:0003700">
    <property type="term" value="F:DNA-binding transcription factor activity"/>
    <property type="evidence" value="ECO:0007669"/>
    <property type="project" value="TreeGrafter"/>
</dbReference>
<dbReference type="Gene3D" id="3.40.50.2300">
    <property type="match status" value="2"/>
</dbReference>
<dbReference type="InterPro" id="IPR028082">
    <property type="entry name" value="Peripla_BP_I"/>
</dbReference>
<gene>
    <name evidence="5" type="ORF">CLV60_103375</name>
</gene>
<dbReference type="GO" id="GO:0000976">
    <property type="term" value="F:transcription cis-regulatory region binding"/>
    <property type="evidence" value="ECO:0007669"/>
    <property type="project" value="TreeGrafter"/>
</dbReference>
<proteinExistence type="predicted"/>
<keyword evidence="3" id="KW-0804">Transcription</keyword>
<dbReference type="EMBL" id="PYAS01000003">
    <property type="protein sequence ID" value="PSL31509.1"/>
    <property type="molecule type" value="Genomic_DNA"/>
</dbReference>
<keyword evidence="6" id="KW-1185">Reference proteome</keyword>
<comment type="caution">
    <text evidence="5">The sequence shown here is derived from an EMBL/GenBank/DDBJ whole genome shotgun (WGS) entry which is preliminary data.</text>
</comment>
<dbReference type="InterPro" id="IPR001761">
    <property type="entry name" value="Peripla_BP/Lac1_sug-bd_dom"/>
</dbReference>
<dbReference type="SUPFAM" id="SSF47413">
    <property type="entry name" value="lambda repressor-like DNA-binding domains"/>
    <property type="match status" value="1"/>
</dbReference>
<dbReference type="OrthoDB" id="833520at2"/>
<keyword evidence="2" id="KW-0238">DNA-binding</keyword>
<dbReference type="SMART" id="SM00354">
    <property type="entry name" value="HTH_LACI"/>
    <property type="match status" value="1"/>
</dbReference>
<dbReference type="CDD" id="cd01392">
    <property type="entry name" value="HTH_LacI"/>
    <property type="match status" value="1"/>
</dbReference>
<dbReference type="InterPro" id="IPR010982">
    <property type="entry name" value="Lambda_DNA-bd_dom_sf"/>
</dbReference>
<feature type="domain" description="HTH lacI-type" evidence="4">
    <location>
        <begin position="5"/>
        <end position="59"/>
    </location>
</feature>
<dbReference type="SUPFAM" id="SSF53822">
    <property type="entry name" value="Periplasmic binding protein-like I"/>
    <property type="match status" value="1"/>
</dbReference>
<sequence length="337" mass="37099">MKELVTIKEIARQLSVSVSTVSRALQNNPRIGLKTRESVQALAGQLKYSPNAAALHFRSGKSGIIGVVLPEIRENFFSEALNGIETIALDQKFLVALYQSHDSFEREKQILAALTANRVEGILLSAAKESQSFQHVQDVITQQIPVVLFDRIPPGIQTHQVGCDVKSGAYQATKWLGAQGFRRIALLNGPATLVACDDRYEGYIRALVENGLAVENALIKRVDLTPEDTARKMAQLLTLDCRPDAVLAFNDYVALDAMRVCRNQGVIINRDISFASFANLPMNMYLEQPPLVSVEQHPFAIGQKAAEILIKSIRSGSGPGSDGYERVIIDSQLKVWQ</sequence>
<evidence type="ECO:0000313" key="6">
    <source>
        <dbReference type="Proteomes" id="UP000241964"/>
    </source>
</evidence>
<dbReference type="RefSeq" id="WP_106594837.1">
    <property type="nucleotide sequence ID" value="NZ_PYAS01000003.1"/>
</dbReference>
<organism evidence="5 6">
    <name type="scientific">Dyadobacter jiangsuensis</name>
    <dbReference type="NCBI Taxonomy" id="1591085"/>
    <lineage>
        <taxon>Bacteria</taxon>
        <taxon>Pseudomonadati</taxon>
        <taxon>Bacteroidota</taxon>
        <taxon>Cytophagia</taxon>
        <taxon>Cytophagales</taxon>
        <taxon>Spirosomataceae</taxon>
        <taxon>Dyadobacter</taxon>
    </lineage>
</organism>
<dbReference type="Pfam" id="PF00532">
    <property type="entry name" value="Peripla_BP_1"/>
    <property type="match status" value="1"/>
</dbReference>
<dbReference type="InterPro" id="IPR000843">
    <property type="entry name" value="HTH_LacI"/>
</dbReference>
<evidence type="ECO:0000259" key="4">
    <source>
        <dbReference type="PROSITE" id="PS50932"/>
    </source>
</evidence>
<evidence type="ECO:0000256" key="1">
    <source>
        <dbReference type="ARBA" id="ARBA00023015"/>
    </source>
</evidence>
<evidence type="ECO:0000256" key="2">
    <source>
        <dbReference type="ARBA" id="ARBA00023125"/>
    </source>
</evidence>
<keyword evidence="1" id="KW-0805">Transcription regulation</keyword>
<dbReference type="Pfam" id="PF00356">
    <property type="entry name" value="LacI"/>
    <property type="match status" value="1"/>
</dbReference>
<protein>
    <submittedName>
        <fullName evidence="5">LacI family transcriptional regulator</fullName>
    </submittedName>
</protein>
<dbReference type="Gene3D" id="1.10.260.40">
    <property type="entry name" value="lambda repressor-like DNA-binding domains"/>
    <property type="match status" value="1"/>
</dbReference>
<dbReference type="AlphaFoldDB" id="A0A2P8GC01"/>
<dbReference type="PANTHER" id="PTHR30146">
    <property type="entry name" value="LACI-RELATED TRANSCRIPTIONAL REPRESSOR"/>
    <property type="match status" value="1"/>
</dbReference>
<dbReference type="CDD" id="cd06267">
    <property type="entry name" value="PBP1_LacI_sugar_binding-like"/>
    <property type="match status" value="1"/>
</dbReference>